<evidence type="ECO:0000256" key="1">
    <source>
        <dbReference type="ARBA" id="ARBA00004604"/>
    </source>
</evidence>
<feature type="compositionally biased region" description="Acidic residues" evidence="5">
    <location>
        <begin position="410"/>
        <end position="428"/>
    </location>
</feature>
<feature type="compositionally biased region" description="Basic and acidic residues" evidence="5">
    <location>
        <begin position="392"/>
        <end position="403"/>
    </location>
</feature>
<feature type="region of interest" description="Disordered" evidence="5">
    <location>
        <begin position="273"/>
        <end position="301"/>
    </location>
</feature>
<organism evidence="8">
    <name type="scientific">Ostreococcus tauri</name>
    <name type="common">Marine green alga</name>
    <dbReference type="NCBI Taxonomy" id="70448"/>
    <lineage>
        <taxon>Eukaryota</taxon>
        <taxon>Viridiplantae</taxon>
        <taxon>Chlorophyta</taxon>
        <taxon>Mamiellophyceae</taxon>
        <taxon>Mamiellales</taxon>
        <taxon>Bathycoccaceae</taxon>
        <taxon>Ostreococcus</taxon>
    </lineage>
</organism>
<dbReference type="Proteomes" id="UP000195557">
    <property type="component" value="Unassembled WGS sequence"/>
</dbReference>
<feature type="compositionally biased region" description="Basic and acidic residues" evidence="5">
    <location>
        <begin position="911"/>
        <end position="931"/>
    </location>
</feature>
<feature type="compositionally biased region" description="Basic and acidic residues" evidence="5">
    <location>
        <begin position="767"/>
        <end position="799"/>
    </location>
</feature>
<feature type="region of interest" description="Disordered" evidence="5">
    <location>
        <begin position="897"/>
        <end position="955"/>
    </location>
</feature>
<reference evidence="8" key="1">
    <citation type="submission" date="2017-04" db="EMBL/GenBank/DDBJ databases">
        <title>Population genomics of picophytoplankton unveils novel chromosome hypervariability.</title>
        <authorList>
            <consortium name="DOE Joint Genome Institute"/>
            <person name="Blanc-Mathieu R."/>
            <person name="Krasovec M."/>
            <person name="Hebrard M."/>
            <person name="Yau S."/>
            <person name="Desgranges E."/>
            <person name="Martin J."/>
            <person name="Schackwitz W."/>
            <person name="Kuo A."/>
            <person name="Salin G."/>
            <person name="Donnadieu C."/>
            <person name="Desdevises Y."/>
            <person name="Sanchez-Ferandin S."/>
            <person name="Moreau H."/>
            <person name="Rivals E."/>
            <person name="Grigoriev I.V."/>
            <person name="Grimsley N."/>
            <person name="Eyre-Walker A."/>
            <person name="Piganeau G."/>
        </authorList>
    </citation>
    <scope>NUCLEOTIDE SEQUENCE [LARGE SCALE GENOMIC DNA]</scope>
    <source>
        <strain evidence="8">RCC 1115</strain>
    </source>
</reference>
<feature type="region of interest" description="Disordered" evidence="5">
    <location>
        <begin position="342"/>
        <end position="428"/>
    </location>
</feature>
<dbReference type="Pfam" id="PF08159">
    <property type="entry name" value="NUC153"/>
    <property type="match status" value="1"/>
</dbReference>
<dbReference type="InterPro" id="IPR039754">
    <property type="entry name" value="Esf1"/>
</dbReference>
<dbReference type="eggNOG" id="KOG2318">
    <property type="taxonomic scope" value="Eukaryota"/>
</dbReference>
<dbReference type="eggNOG" id="KOG2881">
    <property type="taxonomic scope" value="Eukaryota"/>
</dbReference>
<feature type="compositionally biased region" description="Acidic residues" evidence="5">
    <location>
        <begin position="696"/>
        <end position="718"/>
    </location>
</feature>
<feature type="region of interest" description="Disordered" evidence="5">
    <location>
        <begin position="74"/>
        <end position="107"/>
    </location>
</feature>
<feature type="compositionally biased region" description="Basic and acidic residues" evidence="5">
    <location>
        <begin position="970"/>
        <end position="984"/>
    </location>
</feature>
<evidence type="ECO:0000256" key="5">
    <source>
        <dbReference type="SAM" id="MobiDB-lite"/>
    </source>
</evidence>
<dbReference type="PANTHER" id="PTHR12202">
    <property type="entry name" value="ESF1 HOMOLOG"/>
    <property type="match status" value="1"/>
</dbReference>
<name>A0A1Y5I598_OSTTA</name>
<dbReference type="GO" id="GO:0006364">
    <property type="term" value="P:rRNA processing"/>
    <property type="evidence" value="ECO:0007669"/>
    <property type="project" value="InterPro"/>
</dbReference>
<evidence type="ECO:0000313" key="8">
    <source>
        <dbReference type="EMBL" id="OUS43263.1"/>
    </source>
</evidence>
<feature type="compositionally biased region" description="Basic and acidic residues" evidence="5">
    <location>
        <begin position="193"/>
        <end position="225"/>
    </location>
</feature>
<dbReference type="GO" id="GO:0005730">
    <property type="term" value="C:nucleolus"/>
    <property type="evidence" value="ECO:0007669"/>
    <property type="project" value="UniProtKB-SubCell"/>
</dbReference>
<comment type="subcellular location">
    <subcellularLocation>
        <location evidence="1">Nucleus</location>
        <location evidence="1">Nucleolus</location>
    </subcellularLocation>
</comment>
<dbReference type="PANTHER" id="PTHR12202:SF0">
    <property type="entry name" value="ESF1 HOMOLOG"/>
    <property type="match status" value="1"/>
</dbReference>
<dbReference type="InterPro" id="IPR056750">
    <property type="entry name" value="RRM_ESF1"/>
</dbReference>
<dbReference type="Pfam" id="PF25121">
    <property type="entry name" value="RRM_ESF1"/>
    <property type="match status" value="1"/>
</dbReference>
<feature type="region of interest" description="Disordered" evidence="5">
    <location>
        <begin position="655"/>
        <end position="748"/>
    </location>
</feature>
<feature type="domain" description="ESF1 RRM" evidence="7">
    <location>
        <begin position="448"/>
        <end position="604"/>
    </location>
</feature>
<keyword evidence="3" id="KW-0175">Coiled coil</keyword>
<feature type="region of interest" description="Disordered" evidence="5">
    <location>
        <begin position="508"/>
        <end position="542"/>
    </location>
</feature>
<dbReference type="InterPro" id="IPR012580">
    <property type="entry name" value="NUC153"/>
</dbReference>
<feature type="compositionally biased region" description="Basic and acidic residues" evidence="5">
    <location>
        <begin position="508"/>
        <end position="526"/>
    </location>
</feature>
<feature type="region of interest" description="Disordered" evidence="5">
    <location>
        <begin position="193"/>
        <end position="228"/>
    </location>
</feature>
<sequence length="1005" mass="114328">MANEHKALDAGERAHREAAEARARRLAAREAADDAETMKMQTRVDAELRAMRERFEAEDDAAEMTWRANVDEAMRRGEEARERDARERDARRASFEDKREEMRNQHGEDAATMKMMYENRIKDLEIALARATAPTVRLGDLGCDADRRDAEDAVDDDRAYEIIRARDEADARRFDKIARAIKRLQSGVRYWREKTDARSSEHQDARARVSRERQRHELERRETEAHAAAARASRAHTLLETCVASETAINELASTLERAKRDTFQSHVRVMASGEDAREDKRTKNARRFGGGGGARAMDANDSDVVTDPRFASMHRDPRFMAMPRKETAVTIDERFKGVFEDPNFASGTSGTRDKRGRRGTNDKGAMAKQRADMRAYYKMEDDSEEEDGDMEERMEKSMDRMRGVGLESSSEEESESESEEVEEEEEGVLPTMLVGEADKDIPTIDATRRLAIVNCEWQHIRAVDLYAVLRSFAPKGGSLEKVTVYPSDFGLERMAVENKYGPTSAFMKDEKKKSQALSETKKKDGNDDDGEDGEEADNEQMRQYERDRLRYYYAIAEFDTVKTAMGVYHECDGIEYERSSFKLDLRYVPDDQSFEGREIRDSAADIPPDYEAPDFQVKALQHSNVKLSWDDDDPTRKKTFRRKITEDNLKDEDFAAYLATDSESESESESEEDEEAAKAAKKAYLAKLIGKEGTDDGEDGGGDDEEDDFFLDEDDGEDTAKASTKAYKEKRDKKKYGSKSGTGDMEVTFHAGLEEFGARIKKKQKEGKLGVKETVYEKQERLRKEKREARRLASKKGDDTEDEGDDEEFADGEEPATFDDPFFMDDGGDVDFDAEYDSDDGAKKAKKKTKTKTFQDDDEAPSKTSLKKAKKNAKRSEVDEKAQADLELLMMDEKHILGKSDGISARKTKASVDGEEPAKKKSRKERLAEKRRLRGKAARRAESDDEDDGEGVKLDTADDRFAGLYESHHFSLDPTDPRYKDVQNKNVIINERDKRRKSKVDAKI</sequence>
<feature type="compositionally biased region" description="Acidic residues" evidence="5">
    <location>
        <begin position="527"/>
        <end position="539"/>
    </location>
</feature>
<dbReference type="GO" id="GO:0003723">
    <property type="term" value="F:RNA binding"/>
    <property type="evidence" value="ECO:0007669"/>
    <property type="project" value="TreeGrafter"/>
</dbReference>
<dbReference type="EMBL" id="KZ155832">
    <property type="protein sequence ID" value="OUS43263.1"/>
    <property type="molecule type" value="Genomic_DNA"/>
</dbReference>
<protein>
    <submittedName>
        <fullName evidence="8">Uncharacterized protein</fullName>
    </submittedName>
</protein>
<feature type="region of interest" description="Disordered" evidence="5">
    <location>
        <begin position="1"/>
        <end position="39"/>
    </location>
</feature>
<evidence type="ECO:0000259" key="7">
    <source>
        <dbReference type="Pfam" id="PF25121"/>
    </source>
</evidence>
<feature type="compositionally biased region" description="Acidic residues" evidence="5">
    <location>
        <begin position="663"/>
        <end position="676"/>
    </location>
</feature>
<accession>A0A1Y5I598</accession>
<feature type="compositionally biased region" description="Acidic residues" evidence="5">
    <location>
        <begin position="382"/>
        <end position="391"/>
    </location>
</feature>
<comment type="similarity">
    <text evidence="2">Belongs to the ESF1 family.</text>
</comment>
<evidence type="ECO:0000256" key="4">
    <source>
        <dbReference type="ARBA" id="ARBA00023242"/>
    </source>
</evidence>
<feature type="region of interest" description="Disordered" evidence="5">
    <location>
        <begin position="970"/>
        <end position="1005"/>
    </location>
</feature>
<feature type="compositionally biased region" description="Acidic residues" evidence="5">
    <location>
        <begin position="800"/>
        <end position="840"/>
    </location>
</feature>
<feature type="compositionally biased region" description="Basic and acidic residues" evidence="5">
    <location>
        <begin position="1"/>
        <end position="32"/>
    </location>
</feature>
<dbReference type="AlphaFoldDB" id="A0A1Y5I598"/>
<keyword evidence="4" id="KW-0539">Nucleus</keyword>
<evidence type="ECO:0000256" key="2">
    <source>
        <dbReference type="ARBA" id="ARBA00009087"/>
    </source>
</evidence>
<evidence type="ECO:0000259" key="6">
    <source>
        <dbReference type="Pfam" id="PF08159"/>
    </source>
</evidence>
<feature type="domain" description="NUC153" evidence="6">
    <location>
        <begin position="959"/>
        <end position="981"/>
    </location>
</feature>
<gene>
    <name evidence="8" type="ORF">BE221DRAFT_147639</name>
</gene>
<feature type="compositionally biased region" description="Basic and acidic residues" evidence="5">
    <location>
        <begin position="370"/>
        <end position="381"/>
    </location>
</feature>
<evidence type="ECO:0000256" key="3">
    <source>
        <dbReference type="ARBA" id="ARBA00023054"/>
    </source>
</evidence>
<feature type="region of interest" description="Disordered" evidence="5">
    <location>
        <begin position="761"/>
        <end position="882"/>
    </location>
</feature>
<proteinExistence type="inferred from homology"/>